<evidence type="ECO:0000313" key="2">
    <source>
        <dbReference type="EMBL" id="KAJ9585054.1"/>
    </source>
</evidence>
<dbReference type="InterPro" id="IPR001938">
    <property type="entry name" value="Thaumatin"/>
</dbReference>
<dbReference type="PANTHER" id="PTHR31048">
    <property type="entry name" value="OS03G0233200 PROTEIN"/>
    <property type="match status" value="1"/>
</dbReference>
<name>A0AAD7ZQH1_DIPPU</name>
<evidence type="ECO:0008006" key="4">
    <source>
        <dbReference type="Google" id="ProtNLM"/>
    </source>
</evidence>
<sequence length="229" mass="24343">FIVLLLPFMVCPVISCLVADFTFVNNHGVTVWVRTLGNAGLPAPGGGTVELASGAQITLSADEGWAGRFWCETGCSDGVCDPGPNSLAEFNIGSLDYYDVSLVDGFNVAIQIEPIGESVDPNNPYRCGVAGCTNDLLPGCPDELKEYNGAGELVVCKSACAAYATDEYCCGVIMVHLTRAILILGLLILQRTSRLTVQVLTVTLTMIKQALTPVQQMLTQSPIHKPCSQ</sequence>
<organism evidence="2 3">
    <name type="scientific">Diploptera punctata</name>
    <name type="common">Pacific beetle cockroach</name>
    <dbReference type="NCBI Taxonomy" id="6984"/>
    <lineage>
        <taxon>Eukaryota</taxon>
        <taxon>Metazoa</taxon>
        <taxon>Ecdysozoa</taxon>
        <taxon>Arthropoda</taxon>
        <taxon>Hexapoda</taxon>
        <taxon>Insecta</taxon>
        <taxon>Pterygota</taxon>
        <taxon>Neoptera</taxon>
        <taxon>Polyneoptera</taxon>
        <taxon>Dictyoptera</taxon>
        <taxon>Blattodea</taxon>
        <taxon>Blaberoidea</taxon>
        <taxon>Blaberidae</taxon>
        <taxon>Diplopterinae</taxon>
        <taxon>Diploptera</taxon>
    </lineage>
</organism>
<proteinExistence type="predicted"/>
<accession>A0AAD7ZQH1</accession>
<feature type="chain" id="PRO_5042000747" description="Thaumatin-like protein" evidence="1">
    <location>
        <begin position="16"/>
        <end position="229"/>
    </location>
</feature>
<dbReference type="SUPFAM" id="SSF49870">
    <property type="entry name" value="Osmotin, thaumatin-like protein"/>
    <property type="match status" value="1"/>
</dbReference>
<keyword evidence="3" id="KW-1185">Reference proteome</keyword>
<protein>
    <recommendedName>
        <fullName evidence="4">Thaumatin-like protein</fullName>
    </recommendedName>
</protein>
<dbReference type="AlphaFoldDB" id="A0AAD7ZQH1"/>
<dbReference type="InterPro" id="IPR037176">
    <property type="entry name" value="Osmotin/thaumatin-like_sf"/>
</dbReference>
<dbReference type="Pfam" id="PF00314">
    <property type="entry name" value="Thaumatin"/>
    <property type="match status" value="1"/>
</dbReference>
<dbReference type="Gene3D" id="2.60.110.10">
    <property type="entry name" value="Thaumatin"/>
    <property type="match status" value="1"/>
</dbReference>
<comment type="caution">
    <text evidence="2">The sequence shown here is derived from an EMBL/GenBank/DDBJ whole genome shotgun (WGS) entry which is preliminary data.</text>
</comment>
<reference evidence="2" key="2">
    <citation type="submission" date="2023-05" db="EMBL/GenBank/DDBJ databases">
        <authorList>
            <person name="Fouks B."/>
        </authorList>
    </citation>
    <scope>NUCLEOTIDE SEQUENCE</scope>
    <source>
        <strain evidence="2">Stay&amp;Tobe</strain>
        <tissue evidence="2">Testes</tissue>
    </source>
</reference>
<dbReference type="EMBL" id="JASPKZ010007315">
    <property type="protein sequence ID" value="KAJ9585054.1"/>
    <property type="molecule type" value="Genomic_DNA"/>
</dbReference>
<feature type="non-terminal residue" evidence="2">
    <location>
        <position position="229"/>
    </location>
</feature>
<evidence type="ECO:0000256" key="1">
    <source>
        <dbReference type="SAM" id="SignalP"/>
    </source>
</evidence>
<gene>
    <name evidence="2" type="ORF">L9F63_020609</name>
</gene>
<keyword evidence="1" id="KW-0732">Signal</keyword>
<dbReference type="PROSITE" id="PS51367">
    <property type="entry name" value="THAUMATIN_2"/>
    <property type="match status" value="1"/>
</dbReference>
<feature type="signal peptide" evidence="1">
    <location>
        <begin position="1"/>
        <end position="15"/>
    </location>
</feature>
<dbReference type="SMART" id="SM00205">
    <property type="entry name" value="THN"/>
    <property type="match status" value="1"/>
</dbReference>
<evidence type="ECO:0000313" key="3">
    <source>
        <dbReference type="Proteomes" id="UP001233999"/>
    </source>
</evidence>
<dbReference type="Proteomes" id="UP001233999">
    <property type="component" value="Unassembled WGS sequence"/>
</dbReference>
<reference evidence="2" key="1">
    <citation type="journal article" date="2023" name="IScience">
        <title>Live-bearing cockroach genome reveals convergent evolutionary mechanisms linked to viviparity in insects and beyond.</title>
        <authorList>
            <person name="Fouks B."/>
            <person name="Harrison M.C."/>
            <person name="Mikhailova A.A."/>
            <person name="Marchal E."/>
            <person name="English S."/>
            <person name="Carruthers M."/>
            <person name="Jennings E.C."/>
            <person name="Chiamaka E.L."/>
            <person name="Frigard R.A."/>
            <person name="Pippel M."/>
            <person name="Attardo G.M."/>
            <person name="Benoit J.B."/>
            <person name="Bornberg-Bauer E."/>
            <person name="Tobe S.S."/>
        </authorList>
    </citation>
    <scope>NUCLEOTIDE SEQUENCE</scope>
    <source>
        <strain evidence="2">Stay&amp;Tobe</strain>
    </source>
</reference>